<keyword evidence="2" id="KW-1185">Reference proteome</keyword>
<reference evidence="2" key="1">
    <citation type="submission" date="2017-01" db="EMBL/GenBank/DDBJ databases">
        <authorList>
            <person name="Varghese N."/>
            <person name="Submissions S."/>
        </authorList>
    </citation>
    <scope>NUCLEOTIDE SEQUENCE [LARGE SCALE GENOMIC DNA]</scope>
    <source>
        <strain evidence="2">DSM 21054</strain>
    </source>
</reference>
<protein>
    <submittedName>
        <fullName evidence="1">Uncharacterized protein</fullName>
    </submittedName>
</protein>
<accession>A0A1N7RFU5</accession>
<organism evidence="1 2">
    <name type="scientific">Filimonas lacunae</name>
    <dbReference type="NCBI Taxonomy" id="477680"/>
    <lineage>
        <taxon>Bacteria</taxon>
        <taxon>Pseudomonadati</taxon>
        <taxon>Bacteroidota</taxon>
        <taxon>Chitinophagia</taxon>
        <taxon>Chitinophagales</taxon>
        <taxon>Chitinophagaceae</taxon>
        <taxon>Filimonas</taxon>
    </lineage>
</organism>
<evidence type="ECO:0000313" key="1">
    <source>
        <dbReference type="EMBL" id="SIT34026.1"/>
    </source>
</evidence>
<dbReference type="EMBL" id="FTOR01000014">
    <property type="protein sequence ID" value="SIT34026.1"/>
    <property type="molecule type" value="Genomic_DNA"/>
</dbReference>
<sequence>MTNRSKQSKLIFELSRVQKEIRFKEVLDKAMLQTYAMDRPLIYRNNLCIKKNQFIHQHKNGRVFLIEQNQNDSKERVIKELH</sequence>
<name>A0A1N7RFU5_9BACT</name>
<dbReference type="AlphaFoldDB" id="A0A1N7RFU5"/>
<proteinExistence type="predicted"/>
<evidence type="ECO:0000313" key="2">
    <source>
        <dbReference type="Proteomes" id="UP000186917"/>
    </source>
</evidence>
<dbReference type="Proteomes" id="UP000186917">
    <property type="component" value="Unassembled WGS sequence"/>
</dbReference>
<gene>
    <name evidence="1" type="ORF">SAMN05421788_11485</name>
</gene>